<feature type="transmembrane region" description="Helical" evidence="10">
    <location>
        <begin position="164"/>
        <end position="182"/>
    </location>
</feature>
<dbReference type="NCBIfam" id="TIGR00727">
    <property type="entry name" value="ISP4_OPT"/>
    <property type="match status" value="1"/>
</dbReference>
<comment type="subcellular location">
    <subcellularLocation>
        <location evidence="1">Membrane</location>
        <topology evidence="1">Multi-pass membrane protein</topology>
    </subcellularLocation>
</comment>
<keyword evidence="3" id="KW-0813">Transport</keyword>
<evidence type="ECO:0000313" key="11">
    <source>
        <dbReference type="Proteomes" id="UP001515500"/>
    </source>
</evidence>
<feature type="transmembrane region" description="Helical" evidence="10">
    <location>
        <begin position="373"/>
        <end position="395"/>
    </location>
</feature>
<proteinExistence type="inferred from homology"/>
<evidence type="ECO:0000256" key="6">
    <source>
        <dbReference type="ARBA" id="ARBA00022927"/>
    </source>
</evidence>
<dbReference type="GO" id="GO:0015031">
    <property type="term" value="P:protein transport"/>
    <property type="evidence" value="ECO:0007669"/>
    <property type="project" value="UniProtKB-KW"/>
</dbReference>
<organism evidence="11 12">
    <name type="scientific">Dioscorea cayennensis subsp. rotundata</name>
    <name type="common">White Guinea yam</name>
    <name type="synonym">Dioscorea rotundata</name>
    <dbReference type="NCBI Taxonomy" id="55577"/>
    <lineage>
        <taxon>Eukaryota</taxon>
        <taxon>Viridiplantae</taxon>
        <taxon>Streptophyta</taxon>
        <taxon>Embryophyta</taxon>
        <taxon>Tracheophyta</taxon>
        <taxon>Spermatophyta</taxon>
        <taxon>Magnoliopsida</taxon>
        <taxon>Liliopsida</taxon>
        <taxon>Dioscoreales</taxon>
        <taxon>Dioscoreaceae</taxon>
        <taxon>Dioscorea</taxon>
    </lineage>
</organism>
<evidence type="ECO:0000256" key="5">
    <source>
        <dbReference type="ARBA" id="ARBA00022856"/>
    </source>
</evidence>
<keyword evidence="5" id="KW-0571">Peptide transport</keyword>
<feature type="transmembrane region" description="Helical" evidence="10">
    <location>
        <begin position="459"/>
        <end position="481"/>
    </location>
</feature>
<feature type="transmembrane region" description="Helical" evidence="10">
    <location>
        <begin position="541"/>
        <end position="564"/>
    </location>
</feature>
<feature type="transmembrane region" description="Helical" evidence="10">
    <location>
        <begin position="692"/>
        <end position="714"/>
    </location>
</feature>
<keyword evidence="6" id="KW-0653">Protein transport</keyword>
<dbReference type="NCBIfam" id="TIGR00728">
    <property type="entry name" value="OPT_sfam"/>
    <property type="match status" value="1"/>
</dbReference>
<dbReference type="AlphaFoldDB" id="A0AB40BPI9"/>
<dbReference type="RefSeq" id="XP_039129054.1">
    <property type="nucleotide sequence ID" value="XM_039273120.1"/>
</dbReference>
<feature type="transmembrane region" description="Helical" evidence="10">
    <location>
        <begin position="666"/>
        <end position="685"/>
    </location>
</feature>
<evidence type="ECO:0000256" key="9">
    <source>
        <dbReference type="SAM" id="MobiDB-lite"/>
    </source>
</evidence>
<accession>A0AB40BPI9</accession>
<dbReference type="Proteomes" id="UP001515500">
    <property type="component" value="Chromosome 7"/>
</dbReference>
<dbReference type="PANTHER" id="PTHR22601">
    <property type="entry name" value="ISP4 LIKE PROTEIN"/>
    <property type="match status" value="1"/>
</dbReference>
<evidence type="ECO:0000256" key="4">
    <source>
        <dbReference type="ARBA" id="ARBA00022692"/>
    </source>
</evidence>
<feature type="compositionally biased region" description="Polar residues" evidence="9">
    <location>
        <begin position="9"/>
        <end position="27"/>
    </location>
</feature>
<feature type="transmembrane region" description="Helical" evidence="10">
    <location>
        <begin position="642"/>
        <end position="660"/>
    </location>
</feature>
<evidence type="ECO:0000256" key="3">
    <source>
        <dbReference type="ARBA" id="ARBA00022448"/>
    </source>
</evidence>
<name>A0AB40BPI9_DIOCR</name>
<dbReference type="GeneID" id="120265239"/>
<evidence type="ECO:0000256" key="2">
    <source>
        <dbReference type="ARBA" id="ARBA00005484"/>
    </source>
</evidence>
<feature type="transmembrane region" description="Helical" evidence="10">
    <location>
        <begin position="133"/>
        <end position="152"/>
    </location>
</feature>
<keyword evidence="8 10" id="KW-0472">Membrane</keyword>
<feature type="transmembrane region" description="Helical" evidence="10">
    <location>
        <begin position="59"/>
        <end position="77"/>
    </location>
</feature>
<evidence type="ECO:0000256" key="8">
    <source>
        <dbReference type="ARBA" id="ARBA00023136"/>
    </source>
</evidence>
<evidence type="ECO:0000313" key="12">
    <source>
        <dbReference type="RefSeq" id="XP_039129054.1"/>
    </source>
</evidence>
<feature type="transmembrane region" description="Helical" evidence="10">
    <location>
        <begin position="511"/>
        <end position="529"/>
    </location>
</feature>
<feature type="compositionally biased region" description="Basic and acidic residues" evidence="9">
    <location>
        <begin position="30"/>
        <end position="41"/>
    </location>
</feature>
<feature type="transmembrane region" description="Helical" evidence="10">
    <location>
        <begin position="615"/>
        <end position="633"/>
    </location>
</feature>
<feature type="transmembrane region" description="Helical" evidence="10">
    <location>
        <begin position="431"/>
        <end position="452"/>
    </location>
</feature>
<dbReference type="GO" id="GO:0035673">
    <property type="term" value="F:oligopeptide transmembrane transporter activity"/>
    <property type="evidence" value="ECO:0007669"/>
    <property type="project" value="InterPro"/>
</dbReference>
<keyword evidence="4 10" id="KW-0812">Transmembrane</keyword>
<evidence type="ECO:0000256" key="7">
    <source>
        <dbReference type="ARBA" id="ARBA00022989"/>
    </source>
</evidence>
<comment type="similarity">
    <text evidence="2">Belongs to the oligopeptide OPT transporter (TC 2.A.67.1) family.</text>
</comment>
<dbReference type="Pfam" id="PF03169">
    <property type="entry name" value="OPT"/>
    <property type="match status" value="1"/>
</dbReference>
<keyword evidence="7 10" id="KW-1133">Transmembrane helix</keyword>
<evidence type="ECO:0000256" key="1">
    <source>
        <dbReference type="ARBA" id="ARBA00004141"/>
    </source>
</evidence>
<reference evidence="12" key="1">
    <citation type="submission" date="2025-08" db="UniProtKB">
        <authorList>
            <consortium name="RefSeq"/>
        </authorList>
    </citation>
    <scope>IDENTIFICATION</scope>
</reference>
<evidence type="ECO:0000256" key="10">
    <source>
        <dbReference type="SAM" id="Phobius"/>
    </source>
</evidence>
<keyword evidence="11" id="KW-1185">Reference proteome</keyword>
<dbReference type="InterPro" id="IPR004813">
    <property type="entry name" value="OPT"/>
</dbReference>
<feature type="region of interest" description="Disordered" evidence="9">
    <location>
        <begin position="1"/>
        <end position="41"/>
    </location>
</feature>
<dbReference type="InterPro" id="IPR004648">
    <property type="entry name" value="Oligpept_transpt"/>
</dbReference>
<gene>
    <name evidence="12" type="primary">LOC120265239</name>
</gene>
<sequence length="752" mass="84764">MGKNHKTQTLRTYNNNTHTDHLTSSFSLPDEPKESPIEQVRHTVPTIDDPTVPTLTFRTWLLGITACLIVYPTTTFFGFRQNPVYISEILIQMLMLPVGRFMASTLPTKPVRIPWVGFSFSLNPGPFSMKEHLLASLMASAGGYPLFLSIIISKKVFFSQHVNLISSFMMMISTQILGYGIGGLFTKLLVNSPYMWWPFSLVTVTMFRAMHETEEKVKGKTSKFQFLMMAAISSFAYYIIPNFFFPSLTALSFLCLIWKRSITAQQIGSGLHGLGLGSFALDWNAISGFLGSPMALPLFTIMNSMAGFILILCIIVPITYCSNLFEAKRFPIFSYDVFAYNGQKYNVSRVLNPISNQLDVEAYNNYSKLYQSISAVFISGFDFASLVATITHVALFMGRSIWQQFIQAYNNNQEEDVHNHLMKKYKAIPIWWHYVIIAISLGLGFAVCEGFGREFQLPFWGVLLACLILLIFLPPVGVILASSGKGASISAFEQLIISYIYPGRPFAIMTFRAYTSVSMEVAIIYLYQLKIGHYMKIPPRSIFIIQMAGVVISSSISFFCNWWLLSSIKNICHPDKLPRGSQWTCPGDRVYYSDIISWGVVGPQRLYYPNGLYSSMYYFFLIGIIMPVVVWLLTRMFPERKWIRLINFPIIFSAGARLLPVTAVNYWSWFATGIFFHFVVLRRFGVEWIEKGFLLSVALDVGSVIAGLVLSVSLQLGGVYGLSWWGLDLDDHCPLAVCPTIPGVSVDGCPNL</sequence>
<dbReference type="GO" id="GO:0016020">
    <property type="term" value="C:membrane"/>
    <property type="evidence" value="ECO:0007669"/>
    <property type="project" value="UniProtKB-SubCell"/>
</dbReference>
<protein>
    <submittedName>
        <fullName evidence="12">Oligopeptide transporter 5-like</fullName>
    </submittedName>
</protein>
<feature type="transmembrane region" description="Helical" evidence="10">
    <location>
        <begin position="298"/>
        <end position="320"/>
    </location>
</feature>